<dbReference type="InterPro" id="IPR029062">
    <property type="entry name" value="Class_I_gatase-like"/>
</dbReference>
<dbReference type="CDD" id="cd01741">
    <property type="entry name" value="GATase1_1"/>
    <property type="match status" value="1"/>
</dbReference>
<dbReference type="PANTHER" id="PTHR42695">
    <property type="entry name" value="GLUTAMINE AMIDOTRANSFERASE YLR126C-RELATED"/>
    <property type="match status" value="1"/>
</dbReference>
<feature type="domain" description="Glutamine amidotransferase" evidence="1">
    <location>
        <begin position="47"/>
        <end position="191"/>
    </location>
</feature>
<sequence>MNDQPIKIAILDSVPKFHWRDDNNITDGEKFVSLLEPENINAKFDIFYVSEYEFPNNIESYDGYLLTGSPVSVHDDYDWIKMLSDFIGKANNKNKPIVGVCFGHQLIAKYFGGVVGNNEKGWMIGNFPLEIEINFPWMKKKVNTTDLYHFNKERVIKLPEGAISFASSEDYPYYAYTIGDNIVCLQGHPEQPKRAMYNFLEVTKAVLSEKDIEKANSCIGSGKSNSVVWAQWIMDFFGSHFPPKN</sequence>
<reference evidence="2" key="1">
    <citation type="submission" date="2018-05" db="EMBL/GenBank/DDBJ databases">
        <authorList>
            <person name="Lanie J.A."/>
            <person name="Ng W.-L."/>
            <person name="Kazmierczak K.M."/>
            <person name="Andrzejewski T.M."/>
            <person name="Davidsen T.M."/>
            <person name="Wayne K.J."/>
            <person name="Tettelin H."/>
            <person name="Glass J.I."/>
            <person name="Rusch D."/>
            <person name="Podicherti R."/>
            <person name="Tsui H.-C.T."/>
            <person name="Winkler M.E."/>
        </authorList>
    </citation>
    <scope>NUCLEOTIDE SEQUENCE</scope>
</reference>
<name>A0A382RJD4_9ZZZZ</name>
<evidence type="ECO:0000313" key="2">
    <source>
        <dbReference type="EMBL" id="SVC97118.1"/>
    </source>
</evidence>
<dbReference type="Gene3D" id="3.40.50.880">
    <property type="match status" value="1"/>
</dbReference>
<gene>
    <name evidence="2" type="ORF">METZ01_LOCUS349972</name>
</gene>
<organism evidence="2">
    <name type="scientific">marine metagenome</name>
    <dbReference type="NCBI Taxonomy" id="408172"/>
    <lineage>
        <taxon>unclassified sequences</taxon>
        <taxon>metagenomes</taxon>
        <taxon>ecological metagenomes</taxon>
    </lineage>
</organism>
<dbReference type="AlphaFoldDB" id="A0A382RJD4"/>
<dbReference type="EMBL" id="UINC01121744">
    <property type="protein sequence ID" value="SVC97118.1"/>
    <property type="molecule type" value="Genomic_DNA"/>
</dbReference>
<dbReference type="InterPro" id="IPR044992">
    <property type="entry name" value="ChyE-like"/>
</dbReference>
<protein>
    <recommendedName>
        <fullName evidence="1">Glutamine amidotransferase domain-containing protein</fullName>
    </recommendedName>
</protein>
<dbReference type="SUPFAM" id="SSF52317">
    <property type="entry name" value="Class I glutamine amidotransferase-like"/>
    <property type="match status" value="1"/>
</dbReference>
<dbReference type="PANTHER" id="PTHR42695:SF5">
    <property type="entry name" value="GLUTAMINE AMIDOTRANSFERASE YLR126C-RELATED"/>
    <property type="match status" value="1"/>
</dbReference>
<dbReference type="PROSITE" id="PS51273">
    <property type="entry name" value="GATASE_TYPE_1"/>
    <property type="match status" value="1"/>
</dbReference>
<dbReference type="InterPro" id="IPR017926">
    <property type="entry name" value="GATASE"/>
</dbReference>
<dbReference type="Pfam" id="PF00117">
    <property type="entry name" value="GATase"/>
    <property type="match status" value="1"/>
</dbReference>
<evidence type="ECO:0000259" key="1">
    <source>
        <dbReference type="Pfam" id="PF00117"/>
    </source>
</evidence>
<proteinExistence type="predicted"/>
<accession>A0A382RJD4</accession>
<dbReference type="GO" id="GO:0005829">
    <property type="term" value="C:cytosol"/>
    <property type="evidence" value="ECO:0007669"/>
    <property type="project" value="TreeGrafter"/>
</dbReference>